<keyword evidence="5" id="KW-0479">Metal-binding</keyword>
<keyword evidence="11" id="KW-1185">Reference proteome</keyword>
<evidence type="ECO:0000256" key="6">
    <source>
        <dbReference type="ARBA" id="ARBA00022833"/>
    </source>
</evidence>
<evidence type="ECO:0000256" key="5">
    <source>
        <dbReference type="ARBA" id="ARBA00022723"/>
    </source>
</evidence>
<evidence type="ECO:0000313" key="10">
    <source>
        <dbReference type="Ensembl" id="ENSFHEP00000008039.1"/>
    </source>
</evidence>
<evidence type="ECO:0000256" key="3">
    <source>
        <dbReference type="ARBA" id="ARBA00004630"/>
    </source>
</evidence>
<comment type="similarity">
    <text evidence="4">Belongs to the CDIP1/LITAF family.</text>
</comment>
<dbReference type="Ensembl" id="ENSFHET00000002812.1">
    <property type="protein sequence ID" value="ENSFHEP00000008039.1"/>
    <property type="gene ID" value="ENSFHEG00000009233.1"/>
</dbReference>
<keyword evidence="6" id="KW-0862">Zinc</keyword>
<proteinExistence type="inferred from homology"/>
<dbReference type="InterPro" id="IPR037519">
    <property type="entry name" value="LITAF_fam"/>
</dbReference>
<evidence type="ECO:0000259" key="9">
    <source>
        <dbReference type="PROSITE" id="PS51837"/>
    </source>
</evidence>
<dbReference type="GeneTree" id="ENSGT01030000234810"/>
<dbReference type="GO" id="GO:0005634">
    <property type="term" value="C:nucleus"/>
    <property type="evidence" value="ECO:0007669"/>
    <property type="project" value="TreeGrafter"/>
</dbReference>
<evidence type="ECO:0000256" key="8">
    <source>
        <dbReference type="SAM" id="MobiDB-lite"/>
    </source>
</evidence>
<dbReference type="SMART" id="SM00714">
    <property type="entry name" value="LITAF"/>
    <property type="match status" value="1"/>
</dbReference>
<dbReference type="GO" id="GO:0098574">
    <property type="term" value="C:cytoplasmic side of lysosomal membrane"/>
    <property type="evidence" value="ECO:0007669"/>
    <property type="project" value="TreeGrafter"/>
</dbReference>
<dbReference type="PROSITE" id="PS51837">
    <property type="entry name" value="LITAF"/>
    <property type="match status" value="1"/>
</dbReference>
<evidence type="ECO:0000256" key="7">
    <source>
        <dbReference type="ARBA" id="ARBA00023136"/>
    </source>
</evidence>
<organism evidence="10 11">
    <name type="scientific">Fundulus heteroclitus</name>
    <name type="common">Killifish</name>
    <name type="synonym">Mummichog</name>
    <dbReference type="NCBI Taxonomy" id="8078"/>
    <lineage>
        <taxon>Eukaryota</taxon>
        <taxon>Metazoa</taxon>
        <taxon>Chordata</taxon>
        <taxon>Craniata</taxon>
        <taxon>Vertebrata</taxon>
        <taxon>Euteleostomi</taxon>
        <taxon>Actinopterygii</taxon>
        <taxon>Neopterygii</taxon>
        <taxon>Teleostei</taxon>
        <taxon>Neoteleostei</taxon>
        <taxon>Acanthomorphata</taxon>
        <taxon>Ovalentaria</taxon>
        <taxon>Atherinomorphae</taxon>
        <taxon>Cyprinodontiformes</taxon>
        <taxon>Fundulidae</taxon>
        <taxon>Fundulus</taxon>
    </lineage>
</organism>
<keyword evidence="7" id="KW-0472">Membrane</keyword>
<evidence type="ECO:0000313" key="11">
    <source>
        <dbReference type="Proteomes" id="UP000265000"/>
    </source>
</evidence>
<dbReference type="GO" id="GO:0098560">
    <property type="term" value="C:cytoplasmic side of late endosome membrane"/>
    <property type="evidence" value="ECO:0007669"/>
    <property type="project" value="TreeGrafter"/>
</dbReference>
<dbReference type="GO" id="GO:0008270">
    <property type="term" value="F:zinc ion binding"/>
    <property type="evidence" value="ECO:0007669"/>
    <property type="project" value="TreeGrafter"/>
</dbReference>
<dbReference type="PANTHER" id="PTHR23292:SF45">
    <property type="entry name" value="LIPOPOLYSACCHARIDE-INDUCED TUMOR NECROSIS FACTOR-ALPHA FACTOR HOMOLOG"/>
    <property type="match status" value="1"/>
</dbReference>
<feature type="compositionally biased region" description="Pro residues" evidence="8">
    <location>
        <begin position="1"/>
        <end position="23"/>
    </location>
</feature>
<reference evidence="10" key="2">
    <citation type="submission" date="2025-09" db="UniProtKB">
        <authorList>
            <consortium name="Ensembl"/>
        </authorList>
    </citation>
    <scope>IDENTIFICATION</scope>
</reference>
<evidence type="ECO:0000256" key="1">
    <source>
        <dbReference type="ARBA" id="ARBA00004125"/>
    </source>
</evidence>
<feature type="domain" description="LITAF" evidence="9">
    <location>
        <begin position="62"/>
        <end position="146"/>
    </location>
</feature>
<name>A0A3Q2P6T9_FUNHE</name>
<dbReference type="AlphaFoldDB" id="A0A3Q2P6T9"/>
<dbReference type="InterPro" id="IPR006629">
    <property type="entry name" value="LITAF"/>
</dbReference>
<dbReference type="Pfam" id="PF10601">
    <property type="entry name" value="zf-LITAF-like"/>
    <property type="match status" value="1"/>
</dbReference>
<feature type="region of interest" description="Disordered" evidence="8">
    <location>
        <begin position="1"/>
        <end position="26"/>
    </location>
</feature>
<dbReference type="STRING" id="8078.ENSFHEP00000008039"/>
<evidence type="ECO:0000256" key="4">
    <source>
        <dbReference type="ARBA" id="ARBA00005975"/>
    </source>
</evidence>
<accession>A0A3Q2P6T9</accession>
<comment type="subcellular location">
    <subcellularLocation>
        <location evidence="1">Endosome membrane</location>
        <topology evidence="1">Peripheral membrane protein</topology>
        <orientation evidence="1">Cytoplasmic side</orientation>
    </subcellularLocation>
    <subcellularLocation>
        <location evidence="2">Late endosome membrane</location>
    </subcellularLocation>
    <subcellularLocation>
        <location evidence="3">Lysosome membrane</location>
        <topology evidence="3">Peripheral membrane protein</topology>
        <orientation evidence="3">Cytoplasmic side</orientation>
    </subcellularLocation>
</comment>
<dbReference type="PANTHER" id="PTHR23292">
    <property type="entry name" value="LIPOPOLYSACCHARIDE-INDUCED TUMOR NECROSIS FACTOR-ALPHA FACTOR"/>
    <property type="match status" value="1"/>
</dbReference>
<dbReference type="Proteomes" id="UP000265000">
    <property type="component" value="Unplaced"/>
</dbReference>
<sequence>MGKGDAPPPISSDIPAPPYPGPPLVHNVVLNKPEPQPVAQQYQQPVAQQYLQPVAQQYQQPVAQQYLQPVAQQPTDAPGRIQCRYCQTTVVTSTESKVGLCTWLTFGGLFIFGIWPVCLIPFCVPPCKDVQHSCPTCNNVLYIYKRC</sequence>
<protein>
    <submittedName>
        <fullName evidence="10">Lipopolysaccharide-induced tumor necrosis factor-alpha factor homolog</fullName>
    </submittedName>
</protein>
<evidence type="ECO:0000256" key="2">
    <source>
        <dbReference type="ARBA" id="ARBA00004414"/>
    </source>
</evidence>
<reference evidence="10" key="1">
    <citation type="submission" date="2025-08" db="UniProtKB">
        <authorList>
            <consortium name="Ensembl"/>
        </authorList>
    </citation>
    <scope>IDENTIFICATION</scope>
</reference>